<dbReference type="EMBL" id="NIDF01000244">
    <property type="protein sequence ID" value="TYJ51420.1"/>
    <property type="molecule type" value="Genomic_DNA"/>
</dbReference>
<keyword evidence="9" id="KW-1185">Reference proteome</keyword>
<accession>A0A5D3AN32</accession>
<keyword evidence="5" id="KW-0560">Oxidoreductase</keyword>
<evidence type="ECO:0000256" key="1">
    <source>
        <dbReference type="ARBA" id="ARBA00001974"/>
    </source>
</evidence>
<dbReference type="Proteomes" id="UP000322245">
    <property type="component" value="Unassembled WGS sequence"/>
</dbReference>
<dbReference type="Gene3D" id="3.50.50.60">
    <property type="entry name" value="FAD/NAD(P)-binding domain"/>
    <property type="match status" value="3"/>
</dbReference>
<keyword evidence="3" id="KW-0285">Flavoprotein</keyword>
<feature type="compositionally biased region" description="Pro residues" evidence="6">
    <location>
        <begin position="183"/>
        <end position="207"/>
    </location>
</feature>
<dbReference type="InterPro" id="IPR036188">
    <property type="entry name" value="FAD/NAD-bd_sf"/>
</dbReference>
<comment type="similarity">
    <text evidence="2">Belongs to the MSOX/MTOX family.</text>
</comment>
<sequence>MTTPSSTIAIIGAGVFGLTTALHLAQRGYKHVTVYDYQPYHLNAYNPAEGCDAASADVNKIYRCSYGKETEYQDLAFSGRPIWLSWNALLSSTPPHLLPPGLSPSDTLFTEEEDMKRLEELDKQDPSPNWIRKTQALSPLTSPQPPPLTPSSTTSTPSTTAPSPASSPTTAPPTPSTTSPAHPTAPPSKPHAPTPAHPAIPTTPRPYPLATTLDTSAGFTYADKSCAFARFLAEQAGVRFVLGPEEGKFDELLFDEGKGEGEGGEKKGEKERKVRGLKTVDGKEHLADVVIVACGGWTPSIIPEVEGLLETTAGSVVTVQLPKDRQDLWDKYAPENFPVWAYGLTGHESPEYGGFYGFPRTAEGKIKIGYRGRKWTNYQVNPKTGKELSTPLTAYTPTPATSLPLPALALIKHIIALALPDLAHPSIGISATRMCWYTDSVDNSFVVDYVPGWGGGLFVASGGSGHGFKFLPVLGKHIVNALEKKPDQFTKMFAWRTAAPDDKYANGLREDKETSGRDLGSMKMGEKVDWLF</sequence>
<protein>
    <recommendedName>
        <fullName evidence="7">FAD dependent oxidoreductase domain-containing protein</fullName>
    </recommendedName>
</protein>
<evidence type="ECO:0000313" key="8">
    <source>
        <dbReference type="EMBL" id="TYJ51420.1"/>
    </source>
</evidence>
<evidence type="ECO:0000313" key="9">
    <source>
        <dbReference type="Proteomes" id="UP000322245"/>
    </source>
</evidence>
<organism evidence="8 9">
    <name type="scientific">Cryptococcus floricola</name>
    <dbReference type="NCBI Taxonomy" id="2591691"/>
    <lineage>
        <taxon>Eukaryota</taxon>
        <taxon>Fungi</taxon>
        <taxon>Dikarya</taxon>
        <taxon>Basidiomycota</taxon>
        <taxon>Agaricomycotina</taxon>
        <taxon>Tremellomycetes</taxon>
        <taxon>Tremellales</taxon>
        <taxon>Cryptococcaceae</taxon>
        <taxon>Cryptococcus</taxon>
    </lineage>
</organism>
<dbReference type="AlphaFoldDB" id="A0A5D3AN32"/>
<dbReference type="GO" id="GO:0008115">
    <property type="term" value="F:sarcosine oxidase activity"/>
    <property type="evidence" value="ECO:0007669"/>
    <property type="project" value="TreeGrafter"/>
</dbReference>
<dbReference type="PANTHER" id="PTHR10961">
    <property type="entry name" value="PEROXISOMAL SARCOSINE OXIDASE"/>
    <property type="match status" value="1"/>
</dbReference>
<keyword evidence="4" id="KW-0274">FAD</keyword>
<dbReference type="GO" id="GO:0050660">
    <property type="term" value="F:flavin adenine dinucleotide binding"/>
    <property type="evidence" value="ECO:0007669"/>
    <property type="project" value="InterPro"/>
</dbReference>
<dbReference type="PANTHER" id="PTHR10961:SF15">
    <property type="entry name" value="FAD DEPENDENT OXIDOREDUCTASE DOMAIN-CONTAINING PROTEIN"/>
    <property type="match status" value="1"/>
</dbReference>
<dbReference type="Pfam" id="PF01266">
    <property type="entry name" value="DAO"/>
    <property type="match status" value="2"/>
</dbReference>
<evidence type="ECO:0000256" key="2">
    <source>
        <dbReference type="ARBA" id="ARBA00010989"/>
    </source>
</evidence>
<reference evidence="8 9" key="1">
    <citation type="submission" date="2017-05" db="EMBL/GenBank/DDBJ databases">
        <title>The Genome Sequence of Tsuchiyaea wingfieldii DSM 27421.</title>
        <authorList>
            <person name="Cuomo C."/>
            <person name="Passer A."/>
            <person name="Billmyre B."/>
            <person name="Heitman J."/>
        </authorList>
    </citation>
    <scope>NUCLEOTIDE SEQUENCE [LARGE SCALE GENOMIC DNA]</scope>
    <source>
        <strain evidence="8 9">DSM 27421</strain>
    </source>
</reference>
<dbReference type="InterPro" id="IPR006076">
    <property type="entry name" value="FAD-dep_OxRdtase"/>
</dbReference>
<dbReference type="SUPFAM" id="SSF51905">
    <property type="entry name" value="FAD/NAD(P)-binding domain"/>
    <property type="match status" value="1"/>
</dbReference>
<evidence type="ECO:0000256" key="3">
    <source>
        <dbReference type="ARBA" id="ARBA00022630"/>
    </source>
</evidence>
<feature type="region of interest" description="Disordered" evidence="6">
    <location>
        <begin position="137"/>
        <end position="209"/>
    </location>
</feature>
<evidence type="ECO:0000259" key="7">
    <source>
        <dbReference type="Pfam" id="PF01266"/>
    </source>
</evidence>
<feature type="domain" description="FAD dependent oxidoreductase" evidence="7">
    <location>
        <begin position="8"/>
        <end position="139"/>
    </location>
</feature>
<feature type="domain" description="FAD dependent oxidoreductase" evidence="7">
    <location>
        <begin position="217"/>
        <end position="479"/>
    </location>
</feature>
<evidence type="ECO:0000256" key="6">
    <source>
        <dbReference type="SAM" id="MobiDB-lite"/>
    </source>
</evidence>
<evidence type="ECO:0000256" key="5">
    <source>
        <dbReference type="ARBA" id="ARBA00023002"/>
    </source>
</evidence>
<name>A0A5D3AN32_9TREE</name>
<evidence type="ECO:0000256" key="4">
    <source>
        <dbReference type="ARBA" id="ARBA00022827"/>
    </source>
</evidence>
<gene>
    <name evidence="8" type="ORF">B9479_008007</name>
</gene>
<dbReference type="InterPro" id="IPR045170">
    <property type="entry name" value="MTOX"/>
</dbReference>
<comment type="caution">
    <text evidence="8">The sequence shown here is derived from an EMBL/GenBank/DDBJ whole genome shotgun (WGS) entry which is preliminary data.</text>
</comment>
<proteinExistence type="inferred from homology"/>
<feature type="compositionally biased region" description="Low complexity" evidence="6">
    <location>
        <begin position="150"/>
        <end position="169"/>
    </location>
</feature>
<comment type="cofactor">
    <cofactor evidence="1">
        <name>FAD</name>
        <dbReference type="ChEBI" id="CHEBI:57692"/>
    </cofactor>
</comment>